<evidence type="ECO:0000313" key="5">
    <source>
        <dbReference type="Proteomes" id="UP000435177"/>
    </source>
</evidence>
<dbReference type="Proteomes" id="UP000215596">
    <property type="component" value="Unassembled WGS sequence"/>
</dbReference>
<evidence type="ECO:0000313" key="3">
    <source>
        <dbReference type="EMBL" id="PAD78867.1"/>
    </source>
</evidence>
<name>A0A268F0F7_9BACL</name>
<keyword evidence="5" id="KW-1185">Reference proteome</keyword>
<keyword evidence="1" id="KW-1133">Transmembrane helix</keyword>
<dbReference type="RefSeq" id="WP_095263949.1">
    <property type="nucleotide sequence ID" value="NZ_NPBY01000015.1"/>
</dbReference>
<evidence type="ECO:0000313" key="4">
    <source>
        <dbReference type="Proteomes" id="UP000215596"/>
    </source>
</evidence>
<keyword evidence="1" id="KW-0472">Membrane</keyword>
<keyword evidence="1" id="KW-0812">Transmembrane</keyword>
<dbReference type="Proteomes" id="UP000435177">
    <property type="component" value="Unassembled WGS sequence"/>
</dbReference>
<evidence type="ECO:0000256" key="1">
    <source>
        <dbReference type="SAM" id="Phobius"/>
    </source>
</evidence>
<evidence type="ECO:0000313" key="2">
    <source>
        <dbReference type="EMBL" id="MUG65608.1"/>
    </source>
</evidence>
<dbReference type="EMBL" id="NPBY01000015">
    <property type="protein sequence ID" value="PAD78867.1"/>
    <property type="molecule type" value="Genomic_DNA"/>
</dbReference>
<feature type="transmembrane region" description="Helical" evidence="1">
    <location>
        <begin position="34"/>
        <end position="52"/>
    </location>
</feature>
<dbReference type="AlphaFoldDB" id="A0A268F0F7"/>
<proteinExistence type="predicted"/>
<dbReference type="EMBL" id="WOAA01000003">
    <property type="protein sequence ID" value="MUG65608.1"/>
    <property type="molecule type" value="Genomic_DNA"/>
</dbReference>
<reference evidence="3 4" key="1">
    <citation type="submission" date="2017-07" db="EMBL/GenBank/DDBJ databases">
        <title>Isolation and whole genome analysis of endospore-forming bacteria from heroin.</title>
        <authorList>
            <person name="Kalinowski J."/>
            <person name="Ahrens B."/>
            <person name="Al-Dilaimi A."/>
            <person name="Winkler A."/>
            <person name="Wibberg D."/>
            <person name="Schleenbecker U."/>
            <person name="Ruckert C."/>
            <person name="Wolfel R."/>
            <person name="Grass G."/>
        </authorList>
    </citation>
    <scope>NUCLEOTIDE SEQUENCE [LARGE SCALE GENOMIC DNA]</scope>
    <source>
        <strain evidence="3 4">7537-G1</strain>
    </source>
</reference>
<sequence>MKVVYIVGITFLVLLMFIYQWPRIQSGERREKAAFAALTVMGWGIATMYIMFPTMTSPAKIIDFLLVQLRNIVTSPF</sequence>
<comment type="caution">
    <text evidence="3">The sequence shown here is derived from an EMBL/GenBank/DDBJ whole genome shotgun (WGS) entry which is preliminary data.</text>
</comment>
<feature type="transmembrane region" description="Helical" evidence="1">
    <location>
        <begin position="6"/>
        <end position="22"/>
    </location>
</feature>
<protein>
    <submittedName>
        <fullName evidence="3">Uncharacterized protein</fullName>
    </submittedName>
</protein>
<organism evidence="3 4">
    <name type="scientific">Paenibacillus campinasensis</name>
    <dbReference type="NCBI Taxonomy" id="66347"/>
    <lineage>
        <taxon>Bacteria</taxon>
        <taxon>Bacillati</taxon>
        <taxon>Bacillota</taxon>
        <taxon>Bacilli</taxon>
        <taxon>Bacillales</taxon>
        <taxon>Paenibacillaceae</taxon>
        <taxon>Paenibacillus</taxon>
    </lineage>
</organism>
<dbReference type="OrthoDB" id="2970258at2"/>
<gene>
    <name evidence="3" type="ORF">CHH67_05280</name>
    <name evidence="2" type="ORF">GNP94_06245</name>
</gene>
<reference evidence="2 5" key="2">
    <citation type="submission" date="2019-11" db="EMBL/GenBank/DDBJ databases">
        <title>Draft genome sequences of five Paenibacillus species of dairy origin.</title>
        <authorList>
            <person name="Olajide A.M."/>
            <person name="Chen S."/>
            <person name="Lapointe G."/>
        </authorList>
    </citation>
    <scope>NUCLEOTIDE SEQUENCE [LARGE SCALE GENOMIC DNA]</scope>
    <source>
        <strain evidence="2 5">3CS1</strain>
    </source>
</reference>
<accession>A0A268F0F7</accession>